<dbReference type="PANTHER" id="PTHR41533">
    <property type="entry name" value="L,D-TRANSPEPTIDASE HI_1667-RELATED"/>
    <property type="match status" value="1"/>
</dbReference>
<dbReference type="PROSITE" id="PS52029">
    <property type="entry name" value="LD_TPASE"/>
    <property type="match status" value="1"/>
</dbReference>
<dbReference type="CDD" id="cd16913">
    <property type="entry name" value="YkuD_like"/>
    <property type="match status" value="1"/>
</dbReference>
<dbReference type="GO" id="GO:0008360">
    <property type="term" value="P:regulation of cell shape"/>
    <property type="evidence" value="ECO:0007669"/>
    <property type="project" value="UniProtKB-UniRule"/>
</dbReference>
<comment type="similarity">
    <text evidence="2">Belongs to the YkuD family.</text>
</comment>
<dbReference type="InterPro" id="IPR036366">
    <property type="entry name" value="PGBDSf"/>
</dbReference>
<dbReference type="GO" id="GO:0071555">
    <property type="term" value="P:cell wall organization"/>
    <property type="evidence" value="ECO:0007669"/>
    <property type="project" value="UniProtKB-UniRule"/>
</dbReference>
<dbReference type="Pfam" id="PF01471">
    <property type="entry name" value="PG_binding_1"/>
    <property type="match status" value="1"/>
</dbReference>
<keyword evidence="3" id="KW-0808">Transferase</keyword>
<dbReference type="InterPro" id="IPR038063">
    <property type="entry name" value="Transpep_catalytic_dom"/>
</dbReference>
<dbReference type="RefSeq" id="WP_177136327.1">
    <property type="nucleotide sequence ID" value="NZ_VYGV01000012.1"/>
</dbReference>
<dbReference type="InterPro" id="IPR005490">
    <property type="entry name" value="LD_TPept_cat_dom"/>
</dbReference>
<evidence type="ECO:0000313" key="10">
    <source>
        <dbReference type="EMBL" id="NWF46445.1"/>
    </source>
</evidence>
<evidence type="ECO:0000259" key="9">
    <source>
        <dbReference type="PROSITE" id="PS52029"/>
    </source>
</evidence>
<reference evidence="10 11" key="1">
    <citation type="submission" date="2019-09" db="EMBL/GenBank/DDBJ databases">
        <title>Hydrogenophaga aromatica sp. nov., isolated from a para-xylene-degrading enrichment culture.</title>
        <authorList>
            <person name="Tancsics A."/>
            <person name="Banerjee S."/>
        </authorList>
    </citation>
    <scope>NUCLEOTIDE SEQUENCE [LARGE SCALE GENOMIC DNA]</scope>
    <source>
        <strain evidence="10 11">D2P1</strain>
    </source>
</reference>
<dbReference type="UniPathway" id="UPA00219"/>
<accession>A0A7Y8GX22</accession>
<dbReference type="PANTHER" id="PTHR41533:SF2">
    <property type="entry name" value="BLR7131 PROTEIN"/>
    <property type="match status" value="1"/>
</dbReference>
<dbReference type="GO" id="GO:0009252">
    <property type="term" value="P:peptidoglycan biosynthetic process"/>
    <property type="evidence" value="ECO:0007669"/>
    <property type="project" value="UniProtKB-UniPathway"/>
</dbReference>
<dbReference type="AlphaFoldDB" id="A0A7Y8GX22"/>
<evidence type="ECO:0000256" key="1">
    <source>
        <dbReference type="ARBA" id="ARBA00004752"/>
    </source>
</evidence>
<organism evidence="10 11">
    <name type="scientific">Hydrogenophaga aromaticivorans</name>
    <dbReference type="NCBI Taxonomy" id="2610898"/>
    <lineage>
        <taxon>Bacteria</taxon>
        <taxon>Pseudomonadati</taxon>
        <taxon>Pseudomonadota</taxon>
        <taxon>Betaproteobacteria</taxon>
        <taxon>Burkholderiales</taxon>
        <taxon>Comamonadaceae</taxon>
        <taxon>Hydrogenophaga</taxon>
    </lineage>
</organism>
<comment type="pathway">
    <text evidence="1 7">Cell wall biogenesis; peptidoglycan biosynthesis.</text>
</comment>
<dbReference type="GO" id="GO:0016740">
    <property type="term" value="F:transferase activity"/>
    <property type="evidence" value="ECO:0007669"/>
    <property type="project" value="UniProtKB-KW"/>
</dbReference>
<protein>
    <submittedName>
        <fullName evidence="10">L,D-transpeptidase family protein</fullName>
    </submittedName>
</protein>
<dbReference type="Pfam" id="PF20142">
    <property type="entry name" value="Scaffold"/>
    <property type="match status" value="1"/>
</dbReference>
<feature type="active site" description="Proton donor/acceptor" evidence="7">
    <location>
        <position position="423"/>
    </location>
</feature>
<evidence type="ECO:0000256" key="7">
    <source>
        <dbReference type="PROSITE-ProRule" id="PRU01373"/>
    </source>
</evidence>
<sequence>MPTPSTVFRALLRCLALAMGVAAGGVWASEAPLWFDAGRPRLQAWQAVELLAGAPGHGLIAEDYGVDALGLQVAEAAQEPSLDDAAQERLAQALSAAMQRYLSDLHQGRLDPRRINHHFRPPASDGFDPAERLREGLQTGQLADVVREAAPRLSQYEALRRALARMRALGDHPAWRQELPPLPRPARPQPGRPGKLEPGQTWAGLALLAERLRLLGDLTADEPLPVVYEGVWVEAVQRFQERHGLEVDGVLGKDTWAALRVTPGERAQQIALNLERLRWTPLTEAQRMIVVNIPEFVLRAYEVREGRIVVHQTMKIIVGKAMDTRTPVFEEEMRSIEFSPYWNVPPSIARSETVPKLQRDPGYLAREDMEFVLPDGLVSTEVTPDVLAEVLAGRARIRQRPGPKNALGAIKFSFPNRDHIYLHHTPAAQLFGKGRRDFSHGCVRVEKPVELALFVLQDMPQWTEQRVREAMAAGQLQAVRLATPVPVLITYGTALVKQGRLHFYPDIYGHDRELAEALRQR</sequence>
<dbReference type="SUPFAM" id="SSF141523">
    <property type="entry name" value="L,D-transpeptidase catalytic domain-like"/>
    <property type="match status" value="1"/>
</dbReference>
<evidence type="ECO:0000256" key="4">
    <source>
        <dbReference type="ARBA" id="ARBA00022960"/>
    </source>
</evidence>
<proteinExistence type="inferred from homology"/>
<evidence type="ECO:0000256" key="6">
    <source>
        <dbReference type="ARBA" id="ARBA00023316"/>
    </source>
</evidence>
<keyword evidence="6 7" id="KW-0961">Cell wall biogenesis/degradation</keyword>
<dbReference type="SUPFAM" id="SSF47090">
    <property type="entry name" value="PGBD-like"/>
    <property type="match status" value="1"/>
</dbReference>
<evidence type="ECO:0000313" key="11">
    <source>
        <dbReference type="Proteomes" id="UP000545507"/>
    </source>
</evidence>
<feature type="active site" description="Nucleophile" evidence="7">
    <location>
        <position position="442"/>
    </location>
</feature>
<evidence type="ECO:0000256" key="5">
    <source>
        <dbReference type="ARBA" id="ARBA00022984"/>
    </source>
</evidence>
<dbReference type="Gene3D" id="1.10.101.10">
    <property type="entry name" value="PGBD-like superfamily/PGBD"/>
    <property type="match status" value="1"/>
</dbReference>
<feature type="region of interest" description="Disordered" evidence="8">
    <location>
        <begin position="174"/>
        <end position="198"/>
    </location>
</feature>
<dbReference type="Proteomes" id="UP000545507">
    <property type="component" value="Unassembled WGS sequence"/>
</dbReference>
<name>A0A7Y8GX22_9BURK</name>
<dbReference type="InterPro" id="IPR045380">
    <property type="entry name" value="LD_TPept_scaffold_dom"/>
</dbReference>
<dbReference type="InterPro" id="IPR002477">
    <property type="entry name" value="Peptidoglycan-bd-like"/>
</dbReference>
<keyword evidence="4 7" id="KW-0133">Cell shape</keyword>
<keyword evidence="5 7" id="KW-0573">Peptidoglycan synthesis</keyword>
<evidence type="ECO:0000256" key="8">
    <source>
        <dbReference type="SAM" id="MobiDB-lite"/>
    </source>
</evidence>
<dbReference type="Gene3D" id="2.40.440.10">
    <property type="entry name" value="L,D-transpeptidase catalytic domain-like"/>
    <property type="match status" value="1"/>
</dbReference>
<evidence type="ECO:0000256" key="3">
    <source>
        <dbReference type="ARBA" id="ARBA00022679"/>
    </source>
</evidence>
<dbReference type="InterPro" id="IPR052905">
    <property type="entry name" value="LD-transpeptidase_YkuD-like"/>
</dbReference>
<feature type="domain" description="L,D-TPase catalytic" evidence="9">
    <location>
        <begin position="287"/>
        <end position="468"/>
    </location>
</feature>
<dbReference type="InterPro" id="IPR036365">
    <property type="entry name" value="PGBD-like_sf"/>
</dbReference>
<feature type="compositionally biased region" description="Pro residues" evidence="8">
    <location>
        <begin position="180"/>
        <end position="191"/>
    </location>
</feature>
<gene>
    <name evidence="10" type="ORF">F3K02_14480</name>
</gene>
<evidence type="ECO:0000256" key="2">
    <source>
        <dbReference type="ARBA" id="ARBA00005992"/>
    </source>
</evidence>
<dbReference type="GO" id="GO:0004180">
    <property type="term" value="F:carboxypeptidase activity"/>
    <property type="evidence" value="ECO:0007669"/>
    <property type="project" value="UniProtKB-ARBA"/>
</dbReference>
<dbReference type="Pfam" id="PF03734">
    <property type="entry name" value="YkuD"/>
    <property type="match status" value="1"/>
</dbReference>
<comment type="caution">
    <text evidence="10">The sequence shown here is derived from an EMBL/GenBank/DDBJ whole genome shotgun (WGS) entry which is preliminary data.</text>
</comment>
<keyword evidence="11" id="KW-1185">Reference proteome</keyword>
<dbReference type="EMBL" id="VYGV01000012">
    <property type="protein sequence ID" value="NWF46445.1"/>
    <property type="molecule type" value="Genomic_DNA"/>
</dbReference>